<comment type="similarity">
    <text evidence="5">Belongs to the CbiD family.</text>
</comment>
<comment type="catalytic activity">
    <reaction evidence="5">
        <text>Co-precorrin-5B + S-adenosyl-L-methionine = Co-precorrin-6A + S-adenosyl-L-homocysteine</text>
        <dbReference type="Rhea" id="RHEA:26285"/>
        <dbReference type="ChEBI" id="CHEBI:57856"/>
        <dbReference type="ChEBI" id="CHEBI:59789"/>
        <dbReference type="ChEBI" id="CHEBI:60063"/>
        <dbReference type="ChEBI" id="CHEBI:60064"/>
        <dbReference type="EC" id="2.1.1.195"/>
    </reaction>
</comment>
<dbReference type="GO" id="GO:0008168">
    <property type="term" value="F:methyltransferase activity"/>
    <property type="evidence" value="ECO:0007669"/>
    <property type="project" value="UniProtKB-KW"/>
</dbReference>
<comment type="caution">
    <text evidence="6">The sequence shown here is derived from an EMBL/GenBank/DDBJ whole genome shotgun (WGS) entry which is preliminary data.</text>
</comment>
<dbReference type="Pfam" id="PF01888">
    <property type="entry name" value="CbiD"/>
    <property type="match status" value="1"/>
</dbReference>
<evidence type="ECO:0000256" key="3">
    <source>
        <dbReference type="ARBA" id="ARBA00022679"/>
    </source>
</evidence>
<dbReference type="InterPro" id="IPR002748">
    <property type="entry name" value="CbiD"/>
</dbReference>
<organism evidence="6 7">
    <name type="scientific">Ferrovibrio xuzhouensis</name>
    <dbReference type="NCBI Taxonomy" id="1576914"/>
    <lineage>
        <taxon>Bacteria</taxon>
        <taxon>Pseudomonadati</taxon>
        <taxon>Pseudomonadota</taxon>
        <taxon>Alphaproteobacteria</taxon>
        <taxon>Rhodospirillales</taxon>
        <taxon>Rhodospirillaceae</taxon>
        <taxon>Ferrovibrio</taxon>
    </lineage>
</organism>
<dbReference type="SUPFAM" id="SSF111342">
    <property type="entry name" value="CbiD-like"/>
    <property type="match status" value="1"/>
</dbReference>
<evidence type="ECO:0000256" key="5">
    <source>
        <dbReference type="HAMAP-Rule" id="MF_00787"/>
    </source>
</evidence>
<sequence>MSEQVAERTGATAALRRGWTTGACATAATKAAWTALLTGAFPDPVEILLPKGERPAFALAVERRGRDAHGDWAEAGIVKDAGDDPDVTHQAMIVARLRRGAPGSGVVFRAGEGVGTITKAGLPLPPGEPAINPVPRRLMQAVIAEVAAAQGVAGDVEIEISVPGGEDLAKQTWNPRLGILGGLSILGTTGIVVPFSCSAWIHSIQRGVDVARAAGLAHVAGCTGSTSEGVVQQLYGLPELALLDMGDFAGALLKYLRRHPVPRLTIGGGFAKLVKLAQGQMDLHSGRSQVDADVLASWLGEAGGSNAQVKQARGANTALEVLQIAQATGLRLGDLVARRAADAAASLVAPAAIAIDVVAVDRAGTIVGRYGVGRHG</sequence>
<keyword evidence="1 5" id="KW-0169">Cobalamin biosynthesis</keyword>
<keyword evidence="3 5" id="KW-0808">Transferase</keyword>
<comment type="pathway">
    <text evidence="5">Cofactor biosynthesis; adenosylcobalamin biosynthesis; cob(II)yrinate a,c-diamide from sirohydrochlorin (anaerobic route): step 6/10.</text>
</comment>
<dbReference type="NCBIfam" id="TIGR00312">
    <property type="entry name" value="cbiD"/>
    <property type="match status" value="1"/>
</dbReference>
<gene>
    <name evidence="5" type="primary">cbiD</name>
    <name evidence="6" type="ORF">ACFOOQ_09380</name>
</gene>
<keyword evidence="2 5" id="KW-0489">Methyltransferase</keyword>
<dbReference type="Gene3D" id="3.30.2110.10">
    <property type="entry name" value="CbiD-like"/>
    <property type="match status" value="1"/>
</dbReference>
<dbReference type="GO" id="GO:0032259">
    <property type="term" value="P:methylation"/>
    <property type="evidence" value="ECO:0007669"/>
    <property type="project" value="UniProtKB-KW"/>
</dbReference>
<reference evidence="7" key="1">
    <citation type="journal article" date="2019" name="Int. J. Syst. Evol. Microbiol.">
        <title>The Global Catalogue of Microorganisms (GCM) 10K type strain sequencing project: providing services to taxonomists for standard genome sequencing and annotation.</title>
        <authorList>
            <consortium name="The Broad Institute Genomics Platform"/>
            <consortium name="The Broad Institute Genome Sequencing Center for Infectious Disease"/>
            <person name="Wu L."/>
            <person name="Ma J."/>
        </authorList>
    </citation>
    <scope>NUCLEOTIDE SEQUENCE [LARGE SCALE GENOMIC DNA]</scope>
    <source>
        <strain evidence="7">KCTC 42182</strain>
    </source>
</reference>
<dbReference type="Proteomes" id="UP001595711">
    <property type="component" value="Unassembled WGS sequence"/>
</dbReference>
<dbReference type="EMBL" id="JBHRYJ010000001">
    <property type="protein sequence ID" value="MFC3675752.1"/>
    <property type="molecule type" value="Genomic_DNA"/>
</dbReference>
<dbReference type="PIRSF" id="PIRSF026782">
    <property type="entry name" value="CbiD"/>
    <property type="match status" value="1"/>
</dbReference>
<dbReference type="EC" id="2.1.1.195" evidence="5"/>
<protein>
    <recommendedName>
        <fullName evidence="5">Cobalt-precorrin-5B C(1)-methyltransferase</fullName>
        <ecNumber evidence="5">2.1.1.195</ecNumber>
    </recommendedName>
    <alternativeName>
        <fullName evidence="5">Cobalt-precorrin-6A synthase</fullName>
    </alternativeName>
</protein>
<keyword evidence="7" id="KW-1185">Reference proteome</keyword>
<evidence type="ECO:0000256" key="1">
    <source>
        <dbReference type="ARBA" id="ARBA00022573"/>
    </source>
</evidence>
<evidence type="ECO:0000256" key="2">
    <source>
        <dbReference type="ARBA" id="ARBA00022603"/>
    </source>
</evidence>
<evidence type="ECO:0000256" key="4">
    <source>
        <dbReference type="ARBA" id="ARBA00022691"/>
    </source>
</evidence>
<comment type="function">
    <text evidence="5">Catalyzes the methylation of C-1 in cobalt-precorrin-5B to form cobalt-precorrin-6A.</text>
</comment>
<evidence type="ECO:0000313" key="6">
    <source>
        <dbReference type="EMBL" id="MFC3675752.1"/>
    </source>
</evidence>
<dbReference type="InterPro" id="IPR036074">
    <property type="entry name" value="CbiD_sf"/>
</dbReference>
<name>A0ABV7VFC7_9PROT</name>
<keyword evidence="4 5" id="KW-0949">S-adenosyl-L-methionine</keyword>
<accession>A0ABV7VFC7</accession>
<dbReference type="PANTHER" id="PTHR35863">
    <property type="entry name" value="COBALT-PRECORRIN-5B C(1)-METHYLTRANSFERASE"/>
    <property type="match status" value="1"/>
</dbReference>
<proteinExistence type="inferred from homology"/>
<dbReference type="NCBIfam" id="NF000849">
    <property type="entry name" value="PRK00075.1-1"/>
    <property type="match status" value="1"/>
</dbReference>
<dbReference type="PANTHER" id="PTHR35863:SF1">
    <property type="entry name" value="COBALT-PRECORRIN-5B C(1)-METHYLTRANSFERASE"/>
    <property type="match status" value="1"/>
</dbReference>
<evidence type="ECO:0000313" key="7">
    <source>
        <dbReference type="Proteomes" id="UP001595711"/>
    </source>
</evidence>
<dbReference type="RefSeq" id="WP_379724911.1">
    <property type="nucleotide sequence ID" value="NZ_JBHRYJ010000001.1"/>
</dbReference>
<dbReference type="HAMAP" id="MF_00787">
    <property type="entry name" value="CbiD"/>
    <property type="match status" value="1"/>
</dbReference>